<dbReference type="SMART" id="SM00400">
    <property type="entry name" value="ZnF_CHCC"/>
    <property type="match status" value="1"/>
</dbReference>
<reference evidence="5 6" key="1">
    <citation type="submission" date="2018-08" db="EMBL/GenBank/DDBJ databases">
        <title>A genome reference for cultivated species of the human gut microbiota.</title>
        <authorList>
            <person name="Zou Y."/>
            <person name="Xue W."/>
            <person name="Luo G."/>
        </authorList>
    </citation>
    <scope>NUCLEOTIDE SEQUENCE [LARGE SCALE GENOMIC DNA]</scope>
    <source>
        <strain evidence="5 6">AM37-3BH</strain>
    </source>
</reference>
<dbReference type="GO" id="GO:0008270">
    <property type="term" value="F:zinc ion binding"/>
    <property type="evidence" value="ECO:0007669"/>
    <property type="project" value="UniProtKB-KW"/>
</dbReference>
<evidence type="ECO:0000313" key="5">
    <source>
        <dbReference type="EMBL" id="RHC14767.1"/>
    </source>
</evidence>
<dbReference type="Proteomes" id="UP000285844">
    <property type="component" value="Unassembled WGS sequence"/>
</dbReference>
<dbReference type="InterPro" id="IPR036977">
    <property type="entry name" value="DNA_primase_Znf_CHC2"/>
</dbReference>
<keyword evidence="1" id="KW-0479">Metal-binding</keyword>
<dbReference type="InterPro" id="IPR050219">
    <property type="entry name" value="DnaG_primase"/>
</dbReference>
<proteinExistence type="predicted"/>
<gene>
    <name evidence="5" type="ORF">DW858_02800</name>
</gene>
<dbReference type="AlphaFoldDB" id="A0A413Z0D8"/>
<accession>A0A413Z0D8</accession>
<keyword evidence="3" id="KW-0862">Zinc</keyword>
<evidence type="ECO:0000313" key="6">
    <source>
        <dbReference type="Proteomes" id="UP000285844"/>
    </source>
</evidence>
<comment type="caution">
    <text evidence="5">The sequence shown here is derived from an EMBL/GenBank/DDBJ whole genome shotgun (WGS) entry which is preliminary data.</text>
</comment>
<dbReference type="GO" id="GO:0003677">
    <property type="term" value="F:DNA binding"/>
    <property type="evidence" value="ECO:0007669"/>
    <property type="project" value="InterPro"/>
</dbReference>
<dbReference type="SUPFAM" id="SSF57783">
    <property type="entry name" value="Zinc beta-ribbon"/>
    <property type="match status" value="1"/>
</dbReference>
<sequence>MRLFEAVKVNVTASQAAAYCGFTPNRSKMICCPFHNDKHPSMKVDRRYYCFGCGEHGDAIDFVAKYYDLSLKDAAMKLADDFGIDYDRKIPASIEIKRAQIKQNQDRLQKEQIRDLCKELSELHSFLREKKQQPVTNGNFTILKSYIDDFEYVDYLYEHYILEASDQTRKQDYKHVLEEVIRIERKYGKEYNGRSIQNVGIVGEKQAI</sequence>
<dbReference type="GO" id="GO:0006269">
    <property type="term" value="P:DNA replication, synthesis of primer"/>
    <property type="evidence" value="ECO:0007669"/>
    <property type="project" value="TreeGrafter"/>
</dbReference>
<protein>
    <submittedName>
        <fullName evidence="5">DNA primase</fullName>
    </submittedName>
</protein>
<name>A0A413Z0D8_9FIRM</name>
<evidence type="ECO:0000256" key="2">
    <source>
        <dbReference type="ARBA" id="ARBA00022771"/>
    </source>
</evidence>
<evidence type="ECO:0000259" key="4">
    <source>
        <dbReference type="SMART" id="SM00400"/>
    </source>
</evidence>
<organism evidence="5 6">
    <name type="scientific">Lachnospira eligens</name>
    <dbReference type="NCBI Taxonomy" id="39485"/>
    <lineage>
        <taxon>Bacteria</taxon>
        <taxon>Bacillati</taxon>
        <taxon>Bacillota</taxon>
        <taxon>Clostridia</taxon>
        <taxon>Lachnospirales</taxon>
        <taxon>Lachnospiraceae</taxon>
        <taxon>Lachnospira</taxon>
    </lineage>
</organism>
<dbReference type="PANTHER" id="PTHR30313:SF2">
    <property type="entry name" value="DNA PRIMASE"/>
    <property type="match status" value="1"/>
</dbReference>
<dbReference type="Pfam" id="PF01807">
    <property type="entry name" value="Zn_ribbon_DnaG"/>
    <property type="match status" value="1"/>
</dbReference>
<dbReference type="EMBL" id="QSHM01000002">
    <property type="protein sequence ID" value="RHC14767.1"/>
    <property type="molecule type" value="Genomic_DNA"/>
</dbReference>
<dbReference type="PANTHER" id="PTHR30313">
    <property type="entry name" value="DNA PRIMASE"/>
    <property type="match status" value="1"/>
</dbReference>
<dbReference type="InterPro" id="IPR002694">
    <property type="entry name" value="Znf_CHC2"/>
</dbReference>
<evidence type="ECO:0000256" key="3">
    <source>
        <dbReference type="ARBA" id="ARBA00022833"/>
    </source>
</evidence>
<feature type="domain" description="Zinc finger CHC2-type" evidence="4">
    <location>
        <begin position="31"/>
        <end position="79"/>
    </location>
</feature>
<keyword evidence="2" id="KW-0863">Zinc-finger</keyword>
<dbReference type="RefSeq" id="WP_118362426.1">
    <property type="nucleotide sequence ID" value="NZ_QSHM01000002.1"/>
</dbReference>
<dbReference type="Gene3D" id="3.90.580.10">
    <property type="entry name" value="Zinc finger, CHC2-type domain"/>
    <property type="match status" value="1"/>
</dbReference>
<evidence type="ECO:0000256" key="1">
    <source>
        <dbReference type="ARBA" id="ARBA00022723"/>
    </source>
</evidence>
<dbReference type="GO" id="GO:0005737">
    <property type="term" value="C:cytoplasm"/>
    <property type="evidence" value="ECO:0007669"/>
    <property type="project" value="TreeGrafter"/>
</dbReference>
<dbReference type="GO" id="GO:0003899">
    <property type="term" value="F:DNA-directed RNA polymerase activity"/>
    <property type="evidence" value="ECO:0007669"/>
    <property type="project" value="InterPro"/>
</dbReference>